<evidence type="ECO:0000259" key="1">
    <source>
        <dbReference type="PROSITE" id="PS50181"/>
    </source>
</evidence>
<dbReference type="AlphaFoldDB" id="A0A395RYV6"/>
<keyword evidence="3" id="KW-1185">Reference proteome</keyword>
<organism evidence="2 3">
    <name type="scientific">Fusarium sporotrichioides</name>
    <dbReference type="NCBI Taxonomy" id="5514"/>
    <lineage>
        <taxon>Eukaryota</taxon>
        <taxon>Fungi</taxon>
        <taxon>Dikarya</taxon>
        <taxon>Ascomycota</taxon>
        <taxon>Pezizomycotina</taxon>
        <taxon>Sordariomycetes</taxon>
        <taxon>Hypocreomycetidae</taxon>
        <taxon>Hypocreales</taxon>
        <taxon>Nectriaceae</taxon>
        <taxon>Fusarium</taxon>
    </lineage>
</organism>
<dbReference type="SUPFAM" id="SSF48403">
    <property type="entry name" value="Ankyrin repeat"/>
    <property type="match status" value="1"/>
</dbReference>
<sequence>MKNPFTKLPNEIIDEILNHLTPVEVWKFQRYNKCIEQTLDHHLLTRRHALNALMEWACQQGNLQAVEKAVSLGASPNLVDVVIVPGHSEPRRSTSTIVLASDHPDLVNHLFCLGANLQPDYVYHQVHQEIFSGQRPQLLRPCLNHCTEDQFTNLPVDLDQSLRDQIGHTIRVTLREVPAAIDKVKCWLELGADPMALHEKRYETPLSSLSFAILVSRTVVHWYRMSPRIVPLTELLLSTKPDLNAMAHDMTLKSLKWGRTIHMTACPIVASVIHMARTMSTEIMELLLEAGAKLDLPVHVELNPLVVYAKFSSIYDTTGYDFLFRHGASVLPRWYSDERGLYQGATPIYELWRVWGGRICLLHGAKFETIKLFIERHALQNIAVQFIRQRFRPRVEADDDLKDRVIMMERSRIILQLILQDINFKTTMAEEMEGLLKEVLQWERTNSPLKSIIDPILKDLLMPHVKLTTPEQ</sequence>
<dbReference type="InterPro" id="IPR036770">
    <property type="entry name" value="Ankyrin_rpt-contain_sf"/>
</dbReference>
<dbReference type="PROSITE" id="PS50181">
    <property type="entry name" value="FBOX"/>
    <property type="match status" value="1"/>
</dbReference>
<proteinExistence type="predicted"/>
<evidence type="ECO:0000313" key="3">
    <source>
        <dbReference type="Proteomes" id="UP000266152"/>
    </source>
</evidence>
<name>A0A395RYV6_FUSSP</name>
<dbReference type="InterPro" id="IPR001810">
    <property type="entry name" value="F-box_dom"/>
</dbReference>
<dbReference type="STRING" id="5514.A0A395RYV6"/>
<reference evidence="2 3" key="1">
    <citation type="journal article" date="2018" name="PLoS Pathog.">
        <title>Evolution of structural diversity of trichothecenes, a family of toxins produced by plant pathogenic and entomopathogenic fungi.</title>
        <authorList>
            <person name="Proctor R.H."/>
            <person name="McCormick S.P."/>
            <person name="Kim H.S."/>
            <person name="Cardoza R.E."/>
            <person name="Stanley A.M."/>
            <person name="Lindo L."/>
            <person name="Kelly A."/>
            <person name="Brown D.W."/>
            <person name="Lee T."/>
            <person name="Vaughan M.M."/>
            <person name="Alexander N.J."/>
            <person name="Busman M."/>
            <person name="Gutierrez S."/>
        </authorList>
    </citation>
    <scope>NUCLEOTIDE SEQUENCE [LARGE SCALE GENOMIC DNA]</scope>
    <source>
        <strain evidence="2 3">NRRL 3299</strain>
    </source>
</reference>
<dbReference type="EMBL" id="PXOF01000103">
    <property type="protein sequence ID" value="RGP65340.1"/>
    <property type="molecule type" value="Genomic_DNA"/>
</dbReference>
<dbReference type="Gene3D" id="1.25.40.20">
    <property type="entry name" value="Ankyrin repeat-containing domain"/>
    <property type="match status" value="1"/>
</dbReference>
<gene>
    <name evidence="2" type="ORF">FSPOR_7361</name>
</gene>
<feature type="domain" description="F-box" evidence="1">
    <location>
        <begin position="2"/>
        <end position="48"/>
    </location>
</feature>
<evidence type="ECO:0000313" key="2">
    <source>
        <dbReference type="EMBL" id="RGP65340.1"/>
    </source>
</evidence>
<dbReference type="Proteomes" id="UP000266152">
    <property type="component" value="Unassembled WGS sequence"/>
</dbReference>
<accession>A0A395RYV6</accession>
<comment type="caution">
    <text evidence="2">The sequence shown here is derived from an EMBL/GenBank/DDBJ whole genome shotgun (WGS) entry which is preliminary data.</text>
</comment>
<protein>
    <recommendedName>
        <fullName evidence="1">F-box domain-containing protein</fullName>
    </recommendedName>
</protein>